<dbReference type="EMBL" id="AVOT02044489">
    <property type="protein sequence ID" value="MBW0539835.1"/>
    <property type="molecule type" value="Genomic_DNA"/>
</dbReference>
<dbReference type="AlphaFoldDB" id="A0A9Q3FF43"/>
<proteinExistence type="predicted"/>
<keyword evidence="2" id="KW-1185">Reference proteome</keyword>
<sequence>MHKEKTPEKHLFISEQLKEAEFNDELTEKMKEKLIELLYKYKHTFATDKEPLGAITGHQVNIILNFDKPYFPLLRRKAYPAISRAREALEVNIKELMDLGVLKKVGHNEK</sequence>
<dbReference type="OrthoDB" id="6060525at2759"/>
<accession>A0A9Q3FF43</accession>
<evidence type="ECO:0000313" key="2">
    <source>
        <dbReference type="Proteomes" id="UP000765509"/>
    </source>
</evidence>
<reference evidence="1" key="1">
    <citation type="submission" date="2021-03" db="EMBL/GenBank/DDBJ databases">
        <title>Draft genome sequence of rust myrtle Austropuccinia psidii MF-1, a brazilian biotype.</title>
        <authorList>
            <person name="Quecine M.C."/>
            <person name="Pachon D.M.R."/>
            <person name="Bonatelli M.L."/>
            <person name="Correr F.H."/>
            <person name="Franceschini L.M."/>
            <person name="Leite T.F."/>
            <person name="Margarido G.R.A."/>
            <person name="Almeida C.A."/>
            <person name="Ferrarezi J.A."/>
            <person name="Labate C.A."/>
        </authorList>
    </citation>
    <scope>NUCLEOTIDE SEQUENCE</scope>
    <source>
        <strain evidence="1">MF-1</strain>
    </source>
</reference>
<evidence type="ECO:0000313" key="1">
    <source>
        <dbReference type="EMBL" id="MBW0539835.1"/>
    </source>
</evidence>
<organism evidence="1 2">
    <name type="scientific">Austropuccinia psidii MF-1</name>
    <dbReference type="NCBI Taxonomy" id="1389203"/>
    <lineage>
        <taxon>Eukaryota</taxon>
        <taxon>Fungi</taxon>
        <taxon>Dikarya</taxon>
        <taxon>Basidiomycota</taxon>
        <taxon>Pucciniomycotina</taxon>
        <taxon>Pucciniomycetes</taxon>
        <taxon>Pucciniales</taxon>
        <taxon>Sphaerophragmiaceae</taxon>
        <taxon>Austropuccinia</taxon>
    </lineage>
</organism>
<comment type="caution">
    <text evidence="1">The sequence shown here is derived from an EMBL/GenBank/DDBJ whole genome shotgun (WGS) entry which is preliminary data.</text>
</comment>
<name>A0A9Q3FF43_9BASI</name>
<protein>
    <submittedName>
        <fullName evidence="1">Uncharacterized protein</fullName>
    </submittedName>
</protein>
<dbReference type="Proteomes" id="UP000765509">
    <property type="component" value="Unassembled WGS sequence"/>
</dbReference>
<gene>
    <name evidence="1" type="ORF">O181_079550</name>
</gene>